<dbReference type="InterPro" id="IPR032823">
    <property type="entry name" value="BCA_ABC_TP_C"/>
</dbReference>
<evidence type="ECO:0000256" key="3">
    <source>
        <dbReference type="ARBA" id="ARBA00022840"/>
    </source>
</evidence>
<dbReference type="RefSeq" id="WP_089014463.1">
    <property type="nucleotide sequence ID" value="NZ_LT607754.1"/>
</dbReference>
<sequence>MTALLEVEDVHVHFGGVRALDGVSMQVEEGELLGIIGPNGSGKSTLVGVITRLTDPTSGELRFRGRSYASTPAHRVNSLGIARTYQSVRLLPDLTVVENVLIGAAVTAVSRPAVVNWLRLRSRGEQGRLRAVAEEVLERVGMTSSSKAYPGELPYGLQRRVEIARALASKPALLLLDEPTAGMNQAERREIGDLLLELKADGLTQILIEHDLAMKHRICSSAIALDFGHLIASGTPREVVEDPRVREAYLGKQAAQNYSPVLEAIDS</sequence>
<dbReference type="FunFam" id="3.40.50.300:FF:000421">
    <property type="entry name" value="Branched-chain amino acid ABC transporter ATP-binding protein"/>
    <property type="match status" value="1"/>
</dbReference>
<dbReference type="AlphaFoldDB" id="A0A1C5JP41"/>
<keyword evidence="3 5" id="KW-0067">ATP-binding</keyword>
<dbReference type="InterPro" id="IPR027417">
    <property type="entry name" value="P-loop_NTPase"/>
</dbReference>
<keyword evidence="1" id="KW-0813">Transport</keyword>
<dbReference type="CDD" id="cd03219">
    <property type="entry name" value="ABC_Mj1267_LivG_branched"/>
    <property type="match status" value="1"/>
</dbReference>
<dbReference type="PANTHER" id="PTHR45772">
    <property type="entry name" value="CONSERVED COMPONENT OF ABC TRANSPORTER FOR NATURAL AMINO ACIDS-RELATED"/>
    <property type="match status" value="1"/>
</dbReference>
<dbReference type="EMBL" id="LT607754">
    <property type="protein sequence ID" value="SCG72101.1"/>
    <property type="molecule type" value="Genomic_DNA"/>
</dbReference>
<dbReference type="OrthoDB" id="8724465at2"/>
<dbReference type="Pfam" id="PF12399">
    <property type="entry name" value="BCA_ABC_TP_C"/>
    <property type="match status" value="1"/>
</dbReference>
<dbReference type="InterPro" id="IPR003593">
    <property type="entry name" value="AAA+_ATPase"/>
</dbReference>
<accession>A0A1C5JP41</accession>
<evidence type="ECO:0000256" key="1">
    <source>
        <dbReference type="ARBA" id="ARBA00022448"/>
    </source>
</evidence>
<gene>
    <name evidence="5" type="ORF">GA0070613_5024</name>
</gene>
<dbReference type="SMART" id="SM00382">
    <property type="entry name" value="AAA"/>
    <property type="match status" value="1"/>
</dbReference>
<evidence type="ECO:0000313" key="5">
    <source>
        <dbReference type="EMBL" id="SCG72101.1"/>
    </source>
</evidence>
<dbReference type="Pfam" id="PF00005">
    <property type="entry name" value="ABC_tran"/>
    <property type="match status" value="1"/>
</dbReference>
<evidence type="ECO:0000256" key="2">
    <source>
        <dbReference type="ARBA" id="ARBA00022741"/>
    </source>
</evidence>
<dbReference type="SUPFAM" id="SSF52540">
    <property type="entry name" value="P-loop containing nucleoside triphosphate hydrolases"/>
    <property type="match status" value="1"/>
</dbReference>
<protein>
    <submittedName>
        <fullName evidence="5">Amino acid/amide ABC transporter ATP-binding protein 1, HAAT family</fullName>
    </submittedName>
</protein>
<proteinExistence type="predicted"/>
<name>A0A1C5JP41_9ACTN</name>
<dbReference type="InterPro" id="IPR051120">
    <property type="entry name" value="ABC_AA/LPS_Transport"/>
</dbReference>
<keyword evidence="6" id="KW-1185">Reference proteome</keyword>
<dbReference type="Gene3D" id="3.40.50.300">
    <property type="entry name" value="P-loop containing nucleotide triphosphate hydrolases"/>
    <property type="match status" value="1"/>
</dbReference>
<dbReference type="InterPro" id="IPR003439">
    <property type="entry name" value="ABC_transporter-like_ATP-bd"/>
</dbReference>
<keyword evidence="2" id="KW-0547">Nucleotide-binding</keyword>
<dbReference type="GO" id="GO:0005886">
    <property type="term" value="C:plasma membrane"/>
    <property type="evidence" value="ECO:0007669"/>
    <property type="project" value="TreeGrafter"/>
</dbReference>
<dbReference type="GO" id="GO:0005524">
    <property type="term" value="F:ATP binding"/>
    <property type="evidence" value="ECO:0007669"/>
    <property type="project" value="UniProtKB-KW"/>
</dbReference>
<dbReference type="Proteomes" id="UP000198221">
    <property type="component" value="Chromosome I"/>
</dbReference>
<evidence type="ECO:0000259" key="4">
    <source>
        <dbReference type="PROSITE" id="PS50893"/>
    </source>
</evidence>
<evidence type="ECO:0000313" key="6">
    <source>
        <dbReference type="Proteomes" id="UP000198221"/>
    </source>
</evidence>
<reference evidence="6" key="1">
    <citation type="submission" date="2016-06" db="EMBL/GenBank/DDBJ databases">
        <authorList>
            <person name="Varghese N."/>
            <person name="Submissions Spin"/>
        </authorList>
    </citation>
    <scope>NUCLEOTIDE SEQUENCE [LARGE SCALE GENOMIC DNA]</scope>
    <source>
        <strain evidence="6">DSM 43819</strain>
    </source>
</reference>
<feature type="domain" description="ABC transporter" evidence="4">
    <location>
        <begin position="5"/>
        <end position="252"/>
    </location>
</feature>
<dbReference type="PROSITE" id="PS50893">
    <property type="entry name" value="ABC_TRANSPORTER_2"/>
    <property type="match status" value="1"/>
</dbReference>
<organism evidence="5 6">
    <name type="scientific">Micromonospora inositola</name>
    <dbReference type="NCBI Taxonomy" id="47865"/>
    <lineage>
        <taxon>Bacteria</taxon>
        <taxon>Bacillati</taxon>
        <taxon>Actinomycetota</taxon>
        <taxon>Actinomycetes</taxon>
        <taxon>Micromonosporales</taxon>
        <taxon>Micromonosporaceae</taxon>
        <taxon>Micromonospora</taxon>
    </lineage>
</organism>
<dbReference type="GO" id="GO:0016887">
    <property type="term" value="F:ATP hydrolysis activity"/>
    <property type="evidence" value="ECO:0007669"/>
    <property type="project" value="InterPro"/>
</dbReference>